<gene>
    <name evidence="1" type="ORF">ACFQ07_18500</name>
</gene>
<dbReference type="EMBL" id="JBHTIR010002791">
    <property type="protein sequence ID" value="MFD0854235.1"/>
    <property type="molecule type" value="Genomic_DNA"/>
</dbReference>
<comment type="caution">
    <text evidence="1">The sequence shown here is derived from an EMBL/GenBank/DDBJ whole genome shotgun (WGS) entry which is preliminary data.</text>
</comment>
<keyword evidence="2" id="KW-1185">Reference proteome</keyword>
<accession>A0ABW3CK16</accession>
<dbReference type="Proteomes" id="UP001597083">
    <property type="component" value="Unassembled WGS sequence"/>
</dbReference>
<sequence length="76" mass="7956">TTQDLGRGYRGFLSDTRRSRSGVLLSVDSPEDGDLFGLRLPRNASTGGPTGRGLFVASGITTAIQVALPPPIAENQ</sequence>
<evidence type="ECO:0000313" key="2">
    <source>
        <dbReference type="Proteomes" id="UP001597083"/>
    </source>
</evidence>
<protein>
    <submittedName>
        <fullName evidence="1">Uncharacterized protein</fullName>
    </submittedName>
</protein>
<name>A0ABW3CK16_9ACTN</name>
<organism evidence="1 2">
    <name type="scientific">Actinomadura adrarensis</name>
    <dbReference type="NCBI Taxonomy" id="1819600"/>
    <lineage>
        <taxon>Bacteria</taxon>
        <taxon>Bacillati</taxon>
        <taxon>Actinomycetota</taxon>
        <taxon>Actinomycetes</taxon>
        <taxon>Streptosporangiales</taxon>
        <taxon>Thermomonosporaceae</taxon>
        <taxon>Actinomadura</taxon>
    </lineage>
</organism>
<proteinExistence type="predicted"/>
<feature type="non-terminal residue" evidence="1">
    <location>
        <position position="1"/>
    </location>
</feature>
<evidence type="ECO:0000313" key="1">
    <source>
        <dbReference type="EMBL" id="MFD0854235.1"/>
    </source>
</evidence>
<reference evidence="2" key="1">
    <citation type="journal article" date="2019" name="Int. J. Syst. Evol. Microbiol.">
        <title>The Global Catalogue of Microorganisms (GCM) 10K type strain sequencing project: providing services to taxonomists for standard genome sequencing and annotation.</title>
        <authorList>
            <consortium name="The Broad Institute Genomics Platform"/>
            <consortium name="The Broad Institute Genome Sequencing Center for Infectious Disease"/>
            <person name="Wu L."/>
            <person name="Ma J."/>
        </authorList>
    </citation>
    <scope>NUCLEOTIDE SEQUENCE [LARGE SCALE GENOMIC DNA]</scope>
    <source>
        <strain evidence="2">JCM 31696</strain>
    </source>
</reference>